<dbReference type="Gene3D" id="1.20.1050.10">
    <property type="match status" value="1"/>
</dbReference>
<organism evidence="2 3">
    <name type="scientific">Providencia stuartii (strain MRSN 2154)</name>
    <dbReference type="NCBI Taxonomy" id="1157951"/>
    <lineage>
        <taxon>Bacteria</taxon>
        <taxon>Pseudomonadati</taxon>
        <taxon>Pseudomonadota</taxon>
        <taxon>Gammaproteobacteria</taxon>
        <taxon>Enterobacterales</taxon>
        <taxon>Morganellaceae</taxon>
        <taxon>Providencia</taxon>
    </lineage>
</organism>
<name>A0A140NT82_PROSM</name>
<dbReference type="InterPro" id="IPR011901">
    <property type="entry name" value="Grx2"/>
</dbReference>
<dbReference type="InterPro" id="IPR036282">
    <property type="entry name" value="Glutathione-S-Trfase_C_sf"/>
</dbReference>
<dbReference type="SUPFAM" id="SSF47616">
    <property type="entry name" value="GST C-terminal domain-like"/>
    <property type="match status" value="1"/>
</dbReference>
<dbReference type="Pfam" id="PF04399">
    <property type="entry name" value="Glutaredoxin2_C"/>
    <property type="match status" value="1"/>
</dbReference>
<dbReference type="GeneID" id="93519393"/>
<dbReference type="Pfam" id="PF13417">
    <property type="entry name" value="GST_N_3"/>
    <property type="match status" value="1"/>
</dbReference>
<dbReference type="CDD" id="cd03037">
    <property type="entry name" value="GST_N_GRX2"/>
    <property type="match status" value="1"/>
</dbReference>
<evidence type="ECO:0000313" key="3">
    <source>
        <dbReference type="Proteomes" id="UP000005012"/>
    </source>
</evidence>
<feature type="domain" description="GST N-terminal" evidence="1">
    <location>
        <begin position="1"/>
        <end position="77"/>
    </location>
</feature>
<dbReference type="InterPro" id="IPR007494">
    <property type="entry name" value="Glutaredoxin2_C"/>
</dbReference>
<dbReference type="PATRIC" id="fig|1157951.4.peg.4116"/>
<dbReference type="CDD" id="cd03199">
    <property type="entry name" value="GST_C_GRX2"/>
    <property type="match status" value="1"/>
</dbReference>
<protein>
    <submittedName>
        <fullName evidence="2">Glutaredoxin 2</fullName>
    </submittedName>
</protein>
<sequence>MKLYLYDHCPFCVRARMIFGFKKIAVEQIFLMEDDKATPTKMIGRKMLPILQKDDGDYLPESLDIVHYVDQLVEPAIAQHAVSPEIDKWYNTVSTTVYKLVVPRFTQADFPELRTPEARAAYIEREERAFGDLNTLLKETHTLIVELEPHMDVLDAWLETRNSNNIMDDIIIFPLLRSLSIVNDLPFSTTILNYMKNIAQITGVTLLFSQAR</sequence>
<dbReference type="AlphaFoldDB" id="A0A140NT82"/>
<gene>
    <name evidence="2" type="ordered locus">S70_20470</name>
</gene>
<evidence type="ECO:0000259" key="1">
    <source>
        <dbReference type="PROSITE" id="PS50404"/>
    </source>
</evidence>
<dbReference type="EMBL" id="CP003488">
    <property type="protein sequence ID" value="AFH95878.1"/>
    <property type="molecule type" value="Genomic_DNA"/>
</dbReference>
<dbReference type="PROSITE" id="PS50404">
    <property type="entry name" value="GST_NTER"/>
    <property type="match status" value="1"/>
</dbReference>
<dbReference type="HOGENOM" id="CLU_072939_0_1_6"/>
<dbReference type="GO" id="GO:0005829">
    <property type="term" value="C:cytosol"/>
    <property type="evidence" value="ECO:0007669"/>
    <property type="project" value="InterPro"/>
</dbReference>
<accession>A0A140NT82</accession>
<dbReference type="OrthoDB" id="5291571at2"/>
<dbReference type="NCBIfam" id="NF007702">
    <property type="entry name" value="PRK10387.1"/>
    <property type="match status" value="1"/>
</dbReference>
<dbReference type="InterPro" id="IPR011767">
    <property type="entry name" value="GLR_AS"/>
</dbReference>
<proteinExistence type="predicted"/>
<dbReference type="InterPro" id="IPR036249">
    <property type="entry name" value="Thioredoxin-like_sf"/>
</dbReference>
<dbReference type="PROSITE" id="PS00195">
    <property type="entry name" value="GLUTAREDOXIN_1"/>
    <property type="match status" value="1"/>
</dbReference>
<dbReference type="Proteomes" id="UP000005012">
    <property type="component" value="Chromosome"/>
</dbReference>
<dbReference type="RefSeq" id="WP_014658306.1">
    <property type="nucleotide sequence ID" value="NC_017731.1"/>
</dbReference>
<dbReference type="NCBIfam" id="TIGR02182">
    <property type="entry name" value="GRXB"/>
    <property type="match status" value="1"/>
</dbReference>
<reference evidence="2 3" key="1">
    <citation type="journal article" date="2012" name="J. Bacteriol.">
        <title>Complete Genome Sequence of Providencia stuartii Clinical Isolate MRSN 2154.</title>
        <authorList>
            <person name="Clifford R.J."/>
            <person name="Hang J."/>
            <person name="Riley M.C."/>
            <person name="Onmus-Leone F."/>
            <person name="Kuschner R.A."/>
            <person name="Lesho E.P."/>
            <person name="Waterman P.E."/>
        </authorList>
    </citation>
    <scope>NUCLEOTIDE SEQUENCE [LARGE SCALE GENOMIC DNA]</scope>
    <source>
        <strain evidence="2 3">MRSN 2154</strain>
    </source>
</reference>
<dbReference type="SUPFAM" id="SSF52833">
    <property type="entry name" value="Thioredoxin-like"/>
    <property type="match status" value="1"/>
</dbReference>
<dbReference type="KEGG" id="psi:S70_20470"/>
<reference evidence="3" key="2">
    <citation type="submission" date="2012-04" db="EMBL/GenBank/DDBJ databases">
        <title>Complete genome sequence of Providencia stuartii clinical isolate MRSN 2154.</title>
        <authorList>
            <person name="Clifford R.J."/>
            <person name="Hang J."/>
            <person name="Riley M.C."/>
            <person name="Onmus-Leone F."/>
            <person name="Kuschner R.A."/>
            <person name="Lesho E.P."/>
            <person name="Waterman P.E."/>
        </authorList>
    </citation>
    <scope>NUCLEOTIDE SEQUENCE [LARGE SCALE GENOMIC DNA]</scope>
    <source>
        <strain evidence="3">MRSN 2154</strain>
    </source>
</reference>
<evidence type="ECO:0000313" key="2">
    <source>
        <dbReference type="EMBL" id="AFH95878.1"/>
    </source>
</evidence>
<dbReference type="InterPro" id="IPR004045">
    <property type="entry name" value="Glutathione_S-Trfase_N"/>
</dbReference>
<dbReference type="Gene3D" id="3.40.30.10">
    <property type="entry name" value="Glutaredoxin"/>
    <property type="match status" value="1"/>
</dbReference>